<keyword evidence="5" id="KW-1185">Reference proteome</keyword>
<evidence type="ECO:0000256" key="1">
    <source>
        <dbReference type="PROSITE-ProRule" id="PRU00169"/>
    </source>
</evidence>
<dbReference type="GO" id="GO:1902201">
    <property type="term" value="P:negative regulation of bacterial-type flagellum-dependent cell motility"/>
    <property type="evidence" value="ECO:0007669"/>
    <property type="project" value="TreeGrafter"/>
</dbReference>
<dbReference type="Pfam" id="PF00990">
    <property type="entry name" value="GGDEF"/>
    <property type="match status" value="1"/>
</dbReference>
<reference evidence="4 5" key="1">
    <citation type="journal article" date="2011" name="Stand. Genomic Sci.">
        <title>Complete genome sequence of Deinococcus maricopensis type strain (LB-34).</title>
        <authorList>
            <person name="Pukall R."/>
            <person name="Zeytun A."/>
            <person name="Lucas S."/>
            <person name="Lapidus A."/>
            <person name="Hammon N."/>
            <person name="Deshpande S."/>
            <person name="Nolan M."/>
            <person name="Cheng J.F."/>
            <person name="Pitluck S."/>
            <person name="Liolios K."/>
            <person name="Pagani I."/>
            <person name="Mikhailova N."/>
            <person name="Ivanova N."/>
            <person name="Mavromatis K."/>
            <person name="Pati A."/>
            <person name="Tapia R."/>
            <person name="Han C."/>
            <person name="Goodwin L."/>
            <person name="Chen A."/>
            <person name="Palaniappan K."/>
            <person name="Land M."/>
            <person name="Hauser L."/>
            <person name="Chang Y.J."/>
            <person name="Jeffries C.D."/>
            <person name="Brambilla E.M."/>
            <person name="Rohde M."/>
            <person name="Goker M."/>
            <person name="Detter J.C."/>
            <person name="Woyke T."/>
            <person name="Bristow J."/>
            <person name="Eisen J.A."/>
            <person name="Markowitz V."/>
            <person name="Hugenholtz P."/>
            <person name="Kyrpides N.C."/>
            <person name="Klenk H.P."/>
        </authorList>
    </citation>
    <scope>NUCLEOTIDE SEQUENCE [LARGE SCALE GENOMIC DNA]</scope>
    <source>
        <strain evidence="5">DSM 21211 / LMG 22137 / NRRL B-23946 / LB-34</strain>
    </source>
</reference>
<sequence length="463" mass="50715">MLVVDDDDVLRQTIVRLLEGNGHTVLSAENGQTAVDLCRQHDVHLMLLDYFMPGMTGQDVVREVRTFNQKLQIVLQTGYASERPPRDMLRELDIQGYHDKSEGPDKLLVWVDAALKTYRHVNALHASRDGLSYILKVTPELHRLQPLEDLLRGILLQLQGILGFTSAWLATIPEHEPVGKGSGFVATPDQKDFRIRIATGRFERSHWHALTDDERSAVLDAAASGQPTLAPFTALPLRVGERMIGVVLLDLTPDPSPDLHLLEIFATQAAVAIENVRLYELATIDDLTGLANKRSWLTRLDDALALARRYGHPTSVLIVDIDHFKRVNDTYGHLAGDELLRALGQELRAQARASDLIGRYGGEELVALLPHTDSAGALVMAERLRAAVHNTHLTWQGEAIRVTASIGLATLIPMPGGPPHGDAASDLLGRADLALYEAKRGGRNRTVVAPATAPVAQEAPDAP</sequence>
<dbReference type="HOGENOM" id="CLU_000445_11_28_0"/>
<dbReference type="PROSITE" id="PS50110">
    <property type="entry name" value="RESPONSE_REGULATORY"/>
    <property type="match status" value="1"/>
</dbReference>
<dbReference type="FunFam" id="3.30.70.270:FF:000001">
    <property type="entry name" value="Diguanylate cyclase domain protein"/>
    <property type="match status" value="1"/>
</dbReference>
<dbReference type="InterPro" id="IPR000160">
    <property type="entry name" value="GGDEF_dom"/>
</dbReference>
<feature type="domain" description="Response regulatory" evidence="2">
    <location>
        <begin position="1"/>
        <end position="115"/>
    </location>
</feature>
<protein>
    <submittedName>
        <fullName evidence="4">Response regulator receiver modulated diguanylate cyclase</fullName>
    </submittedName>
</protein>
<feature type="domain" description="GGDEF" evidence="3">
    <location>
        <begin position="312"/>
        <end position="451"/>
    </location>
</feature>
<dbReference type="SMART" id="SM00267">
    <property type="entry name" value="GGDEF"/>
    <property type="match status" value="1"/>
</dbReference>
<keyword evidence="1" id="KW-0597">Phosphoprotein</keyword>
<dbReference type="KEGG" id="dmr:Deima_0353"/>
<gene>
    <name evidence="4" type="ordered locus">Deima_0353</name>
</gene>
<reference evidence="5" key="2">
    <citation type="submission" date="2011-01" db="EMBL/GenBank/DDBJ databases">
        <title>The complete genome of Deinococcus maricopensis DSM 21211.</title>
        <authorList>
            <consortium name="US DOE Joint Genome Institute (JGI-PGF)"/>
            <person name="Lucas S."/>
            <person name="Copeland A."/>
            <person name="Lapidus A."/>
            <person name="Goodwin L."/>
            <person name="Pitluck S."/>
            <person name="Kyrpides N."/>
            <person name="Mavromatis K."/>
            <person name="Pagani I."/>
            <person name="Ivanova N."/>
            <person name="Ovchinnikova G."/>
            <person name="Zeytun A."/>
            <person name="Detter J.C."/>
            <person name="Han C."/>
            <person name="Land M."/>
            <person name="Hauser L."/>
            <person name="Markowitz V."/>
            <person name="Cheng J.-F."/>
            <person name="Hugenholtz P."/>
            <person name="Woyke T."/>
            <person name="Wu D."/>
            <person name="Pukall R."/>
            <person name="Gehrich-Schroeter G."/>
            <person name="Brambilla E."/>
            <person name="Klenk H.-P."/>
            <person name="Eisen J.A."/>
        </authorList>
    </citation>
    <scope>NUCLEOTIDE SEQUENCE [LARGE SCALE GENOMIC DNA]</scope>
    <source>
        <strain evidence="5">DSM 21211 / LMG 22137 / NRRL B-23946 / LB-34</strain>
    </source>
</reference>
<dbReference type="Proteomes" id="UP000008635">
    <property type="component" value="Chromosome"/>
</dbReference>
<dbReference type="EMBL" id="CP002454">
    <property type="protein sequence ID" value="ADV66014.1"/>
    <property type="molecule type" value="Genomic_DNA"/>
</dbReference>
<dbReference type="AlphaFoldDB" id="E8U369"/>
<dbReference type="Gene3D" id="3.30.450.40">
    <property type="match status" value="1"/>
</dbReference>
<dbReference type="SUPFAM" id="SSF52172">
    <property type="entry name" value="CheY-like"/>
    <property type="match status" value="1"/>
</dbReference>
<dbReference type="InterPro" id="IPR050469">
    <property type="entry name" value="Diguanylate_Cyclase"/>
</dbReference>
<dbReference type="Gene3D" id="3.30.70.270">
    <property type="match status" value="1"/>
</dbReference>
<dbReference type="Pfam" id="PF00072">
    <property type="entry name" value="Response_reg"/>
    <property type="match status" value="1"/>
</dbReference>
<dbReference type="STRING" id="709986.Deima_0353"/>
<dbReference type="InterPro" id="IPR029016">
    <property type="entry name" value="GAF-like_dom_sf"/>
</dbReference>
<dbReference type="InterPro" id="IPR029787">
    <property type="entry name" value="Nucleotide_cyclase"/>
</dbReference>
<evidence type="ECO:0000313" key="4">
    <source>
        <dbReference type="EMBL" id="ADV66014.1"/>
    </source>
</evidence>
<dbReference type="Gene3D" id="3.40.50.2300">
    <property type="match status" value="1"/>
</dbReference>
<dbReference type="InterPro" id="IPR021800">
    <property type="entry name" value="DUF3369"/>
</dbReference>
<dbReference type="SMART" id="SM00448">
    <property type="entry name" value="REC"/>
    <property type="match status" value="1"/>
</dbReference>
<dbReference type="GO" id="GO:0052621">
    <property type="term" value="F:diguanylate cyclase activity"/>
    <property type="evidence" value="ECO:0007669"/>
    <property type="project" value="TreeGrafter"/>
</dbReference>
<dbReference type="InterPro" id="IPR043128">
    <property type="entry name" value="Rev_trsase/Diguanyl_cyclase"/>
</dbReference>
<organism evidence="4 5">
    <name type="scientific">Deinococcus maricopensis (strain DSM 21211 / LMG 22137 / NRRL B-23946 / LB-34)</name>
    <dbReference type="NCBI Taxonomy" id="709986"/>
    <lineage>
        <taxon>Bacteria</taxon>
        <taxon>Thermotogati</taxon>
        <taxon>Deinococcota</taxon>
        <taxon>Deinococci</taxon>
        <taxon>Deinococcales</taxon>
        <taxon>Deinococcaceae</taxon>
        <taxon>Deinococcus</taxon>
    </lineage>
</organism>
<dbReference type="InterPro" id="IPR011006">
    <property type="entry name" value="CheY-like_superfamily"/>
</dbReference>
<evidence type="ECO:0000313" key="5">
    <source>
        <dbReference type="Proteomes" id="UP000008635"/>
    </source>
</evidence>
<evidence type="ECO:0000259" key="3">
    <source>
        <dbReference type="PROSITE" id="PS50887"/>
    </source>
</evidence>
<proteinExistence type="predicted"/>
<dbReference type="GO" id="GO:0043709">
    <property type="term" value="P:cell adhesion involved in single-species biofilm formation"/>
    <property type="evidence" value="ECO:0007669"/>
    <property type="project" value="TreeGrafter"/>
</dbReference>
<dbReference type="InterPro" id="IPR001789">
    <property type="entry name" value="Sig_transdc_resp-reg_receiver"/>
</dbReference>
<dbReference type="GO" id="GO:0005886">
    <property type="term" value="C:plasma membrane"/>
    <property type="evidence" value="ECO:0007669"/>
    <property type="project" value="TreeGrafter"/>
</dbReference>
<dbReference type="RefSeq" id="WP_013555519.1">
    <property type="nucleotide sequence ID" value="NC_014958.1"/>
</dbReference>
<dbReference type="GO" id="GO:0000160">
    <property type="term" value="P:phosphorelay signal transduction system"/>
    <property type="evidence" value="ECO:0007669"/>
    <property type="project" value="InterPro"/>
</dbReference>
<dbReference type="eggNOG" id="COG3706">
    <property type="taxonomic scope" value="Bacteria"/>
</dbReference>
<evidence type="ECO:0000259" key="2">
    <source>
        <dbReference type="PROSITE" id="PS50110"/>
    </source>
</evidence>
<dbReference type="SUPFAM" id="SSF55073">
    <property type="entry name" value="Nucleotide cyclase"/>
    <property type="match status" value="1"/>
</dbReference>
<dbReference type="PROSITE" id="PS50887">
    <property type="entry name" value="GGDEF"/>
    <property type="match status" value="1"/>
</dbReference>
<dbReference type="SUPFAM" id="SSF55781">
    <property type="entry name" value="GAF domain-like"/>
    <property type="match status" value="1"/>
</dbReference>
<feature type="modified residue" description="4-aspartylphosphate" evidence="1">
    <location>
        <position position="49"/>
    </location>
</feature>
<dbReference type="PANTHER" id="PTHR45138:SF9">
    <property type="entry name" value="DIGUANYLATE CYCLASE DGCM-RELATED"/>
    <property type="match status" value="1"/>
</dbReference>
<dbReference type="Pfam" id="PF11849">
    <property type="entry name" value="DUF3369"/>
    <property type="match status" value="1"/>
</dbReference>
<dbReference type="NCBIfam" id="TIGR00254">
    <property type="entry name" value="GGDEF"/>
    <property type="match status" value="1"/>
</dbReference>
<accession>E8U369</accession>
<dbReference type="PANTHER" id="PTHR45138">
    <property type="entry name" value="REGULATORY COMPONENTS OF SENSORY TRANSDUCTION SYSTEM"/>
    <property type="match status" value="1"/>
</dbReference>
<name>E8U369_DEIML</name>
<dbReference type="CDD" id="cd00156">
    <property type="entry name" value="REC"/>
    <property type="match status" value="1"/>
</dbReference>
<dbReference type="CDD" id="cd01949">
    <property type="entry name" value="GGDEF"/>
    <property type="match status" value="1"/>
</dbReference>